<dbReference type="STRING" id="6248.A0A0K0EM71"/>
<feature type="transmembrane region" description="Helical" evidence="14">
    <location>
        <begin position="407"/>
        <end position="426"/>
    </location>
</feature>
<feature type="transmembrane region" description="Helical" evidence="14">
    <location>
        <begin position="586"/>
        <end position="609"/>
    </location>
</feature>
<feature type="transmembrane region" description="Helical" evidence="14">
    <location>
        <begin position="547"/>
        <end position="565"/>
    </location>
</feature>
<keyword evidence="4" id="KW-0109">Calcium transport</keyword>
<feature type="repeat" description="ANK" evidence="13">
    <location>
        <begin position="179"/>
        <end position="211"/>
    </location>
</feature>
<keyword evidence="9 14" id="KW-1133">Transmembrane helix</keyword>
<sequence>MPTKHLYSALYTLIDDQGNGILSRWLANNKNFHNKDALMKLFDKIVVPFLYNDSNGKLIPISDLVMLRNKQRNAMLSTLRRKKGRGKTGPNILDDIDINSQLNGDFRKALKILDGCTSSTRAFKYRELVWEISERGTMGENLLHMCLLHNTNKLKYVAKELVKNYPKLVNDIFISEEYYGLSPLHQAIVNEDLPMVYFLLKNGADVRQRCYGSFFCAEDQKASRTDSLEHEWVDLDHRTRYTGQMYWGEYPMAFAACGKQYDCVRLLKAFKSDPNLKDTNGNTVLHLCVIHGLEDMAKLIYEMGGKLSITNNLGFTPMSLSARLAKKEMLDLMLDLGKETLWTYRDTTCYTYSLKGIDTVDEINGHLNTNSILSLVVYGESSRHLNFFDGLIEEILEKKWEAFGKKMLFRSLTGYLIYLIAFYTAFMTREILLVDDDKEYISSYPSNYSLIYYKYRSSCYLWNYEDKDGKYYQKARMIGEVVSLIIALLVNLCEIKEMIQVGQHRWWKMTTAFPEKALYKISLIIVIGMFCLRLSCFIHPKIVQIENILVIIAAFLSTTNFLFYCRGLKFVGPFVIMVYKIIIGDMLRFLLIYLIFLLSFSQAFFILFLSCERENNYSDDNNNTTNLINNKNGKFENILQKPSQTIMRMFLMSVGEFSAVYQNIYHCKSSLAIQGKIIFLVYELLVTVMLLNLLIAMMTRTYEKISETHKEWKRQWAQVILMIEQSLSPQERLLCMLNYSRPLKADTTQRGFLVRKKIKINI</sequence>
<keyword evidence="7" id="KW-0677">Repeat</keyword>
<keyword evidence="11 14" id="KW-0472">Membrane</keyword>
<evidence type="ECO:0000256" key="5">
    <source>
        <dbReference type="ARBA" id="ARBA00022673"/>
    </source>
</evidence>
<dbReference type="InterPro" id="IPR005821">
    <property type="entry name" value="Ion_trans_dom"/>
</dbReference>
<keyword evidence="13" id="KW-0040">ANK repeat</keyword>
<evidence type="ECO:0000256" key="12">
    <source>
        <dbReference type="ARBA" id="ARBA00023303"/>
    </source>
</evidence>
<keyword evidence="6 14" id="KW-0812">Transmembrane</keyword>
<keyword evidence="10" id="KW-0406">Ion transport</keyword>
<feature type="transmembrane region" description="Helical" evidence="14">
    <location>
        <begin position="677"/>
        <end position="698"/>
    </location>
</feature>
<dbReference type="Proteomes" id="UP000035681">
    <property type="component" value="Unplaced"/>
</dbReference>
<dbReference type="Gene3D" id="1.25.40.20">
    <property type="entry name" value="Ankyrin repeat-containing domain"/>
    <property type="match status" value="1"/>
</dbReference>
<evidence type="ECO:0000256" key="1">
    <source>
        <dbReference type="ARBA" id="ARBA00004651"/>
    </source>
</evidence>
<evidence type="ECO:0000256" key="10">
    <source>
        <dbReference type="ARBA" id="ARBA00023065"/>
    </source>
</evidence>
<evidence type="ECO:0000256" key="7">
    <source>
        <dbReference type="ARBA" id="ARBA00022737"/>
    </source>
</evidence>
<evidence type="ECO:0000313" key="17">
    <source>
        <dbReference type="WBParaSite" id="SSTP_0001055900.1"/>
    </source>
</evidence>
<organism evidence="17">
    <name type="scientific">Strongyloides stercoralis</name>
    <name type="common">Threadworm</name>
    <dbReference type="NCBI Taxonomy" id="6248"/>
    <lineage>
        <taxon>Eukaryota</taxon>
        <taxon>Metazoa</taxon>
        <taxon>Ecdysozoa</taxon>
        <taxon>Nematoda</taxon>
        <taxon>Chromadorea</taxon>
        <taxon>Rhabditida</taxon>
        <taxon>Tylenchina</taxon>
        <taxon>Panagrolaimomorpha</taxon>
        <taxon>Strongyloidoidea</taxon>
        <taxon>Strongyloididae</taxon>
        <taxon>Strongyloides</taxon>
    </lineage>
</organism>
<keyword evidence="2" id="KW-0813">Transport</keyword>
<dbReference type="Pfam" id="PF13606">
    <property type="entry name" value="Ank_3"/>
    <property type="match status" value="1"/>
</dbReference>
<dbReference type="AlphaFoldDB" id="A0A0K0EM71"/>
<evidence type="ECO:0000256" key="11">
    <source>
        <dbReference type="ARBA" id="ARBA00023136"/>
    </source>
</evidence>
<evidence type="ECO:0000313" key="16">
    <source>
        <dbReference type="Proteomes" id="UP000035681"/>
    </source>
</evidence>
<feature type="repeat" description="ANK" evidence="13">
    <location>
        <begin position="280"/>
        <end position="312"/>
    </location>
</feature>
<dbReference type="PANTHER" id="PTHR10582:SF22">
    <property type="entry name" value="ION TRANSPORT DOMAIN-CONTAINING PROTEIN"/>
    <property type="match status" value="1"/>
</dbReference>
<name>A0A0K0EM71_STRER</name>
<comment type="subcellular location">
    <subcellularLocation>
        <location evidence="1">Cell membrane</location>
        <topology evidence="1">Multi-pass membrane protein</topology>
    </subcellularLocation>
</comment>
<evidence type="ECO:0000256" key="13">
    <source>
        <dbReference type="PROSITE-ProRule" id="PRU00023"/>
    </source>
</evidence>
<keyword evidence="8" id="KW-0106">Calcium</keyword>
<dbReference type="GO" id="GO:0098703">
    <property type="term" value="P:calcium ion import across plasma membrane"/>
    <property type="evidence" value="ECO:0007669"/>
    <property type="project" value="TreeGrafter"/>
</dbReference>
<dbReference type="GO" id="GO:0005262">
    <property type="term" value="F:calcium channel activity"/>
    <property type="evidence" value="ECO:0007669"/>
    <property type="project" value="UniProtKB-KW"/>
</dbReference>
<evidence type="ECO:0000256" key="8">
    <source>
        <dbReference type="ARBA" id="ARBA00022837"/>
    </source>
</evidence>
<dbReference type="Pfam" id="PF12796">
    <property type="entry name" value="Ank_2"/>
    <property type="match status" value="1"/>
</dbReference>
<feature type="transmembrane region" description="Helical" evidence="14">
    <location>
        <begin position="517"/>
        <end position="535"/>
    </location>
</feature>
<evidence type="ECO:0000256" key="6">
    <source>
        <dbReference type="ARBA" id="ARBA00022692"/>
    </source>
</evidence>
<dbReference type="InterPro" id="IPR002110">
    <property type="entry name" value="Ankyrin_rpt"/>
</dbReference>
<evidence type="ECO:0000259" key="15">
    <source>
        <dbReference type="Pfam" id="PF00520"/>
    </source>
</evidence>
<evidence type="ECO:0000256" key="4">
    <source>
        <dbReference type="ARBA" id="ARBA00022568"/>
    </source>
</evidence>
<dbReference type="PROSITE" id="PS50088">
    <property type="entry name" value="ANK_REPEAT"/>
    <property type="match status" value="2"/>
</dbReference>
<accession>A0A0K0EM71</accession>
<dbReference type="InterPro" id="IPR024862">
    <property type="entry name" value="TRPV"/>
</dbReference>
<dbReference type="GO" id="GO:0005886">
    <property type="term" value="C:plasma membrane"/>
    <property type="evidence" value="ECO:0007669"/>
    <property type="project" value="UniProtKB-SubCell"/>
</dbReference>
<keyword evidence="5" id="KW-0107">Calcium channel</keyword>
<dbReference type="PROSITE" id="PS50297">
    <property type="entry name" value="ANK_REP_REGION"/>
    <property type="match status" value="2"/>
</dbReference>
<keyword evidence="16" id="KW-1185">Reference proteome</keyword>
<dbReference type="SMART" id="SM00248">
    <property type="entry name" value="ANK"/>
    <property type="match status" value="5"/>
</dbReference>
<keyword evidence="12" id="KW-0407">Ion channel</keyword>
<dbReference type="InterPro" id="IPR036770">
    <property type="entry name" value="Ankyrin_rpt-contain_sf"/>
</dbReference>
<evidence type="ECO:0000313" key="18">
    <source>
        <dbReference type="WBParaSite" id="TCONS_00014811.p1"/>
    </source>
</evidence>
<keyword evidence="3" id="KW-1003">Cell membrane</keyword>
<evidence type="ECO:0000256" key="3">
    <source>
        <dbReference type="ARBA" id="ARBA00022475"/>
    </source>
</evidence>
<evidence type="ECO:0000256" key="2">
    <source>
        <dbReference type="ARBA" id="ARBA00022448"/>
    </source>
</evidence>
<dbReference type="Gene3D" id="1.10.287.70">
    <property type="match status" value="1"/>
</dbReference>
<proteinExistence type="predicted"/>
<evidence type="ECO:0000256" key="9">
    <source>
        <dbReference type="ARBA" id="ARBA00022989"/>
    </source>
</evidence>
<evidence type="ECO:0000256" key="14">
    <source>
        <dbReference type="SAM" id="Phobius"/>
    </source>
</evidence>
<dbReference type="PANTHER" id="PTHR10582">
    <property type="entry name" value="TRANSIENT RECEPTOR POTENTIAL ION CHANNEL PROTEIN"/>
    <property type="match status" value="1"/>
</dbReference>
<dbReference type="Pfam" id="PF00520">
    <property type="entry name" value="Ion_trans"/>
    <property type="match status" value="1"/>
</dbReference>
<reference evidence="17" key="1">
    <citation type="submission" date="2015-08" db="UniProtKB">
        <authorList>
            <consortium name="WormBaseParasite"/>
        </authorList>
    </citation>
    <scope>IDENTIFICATION</scope>
</reference>
<dbReference type="SUPFAM" id="SSF48403">
    <property type="entry name" value="Ankyrin repeat"/>
    <property type="match status" value="1"/>
</dbReference>
<protein>
    <submittedName>
        <fullName evidence="17">ANK_REP_REGION domain-containing protein</fullName>
    </submittedName>
    <submittedName>
        <fullName evidence="18">Ion transport domain-containing protein</fullName>
    </submittedName>
</protein>
<dbReference type="WBParaSite" id="TCONS_00014811.p1">
    <property type="protein sequence ID" value="TCONS_00014811.p1"/>
    <property type="gene ID" value="XLOC_010026"/>
</dbReference>
<feature type="domain" description="Ion transport" evidence="15">
    <location>
        <begin position="521"/>
        <end position="708"/>
    </location>
</feature>
<dbReference type="WBParaSite" id="SSTP_0001055900.1">
    <property type="protein sequence ID" value="SSTP_0001055900.1"/>
    <property type="gene ID" value="SSTP_0001055900"/>
</dbReference>